<comment type="caution">
    <text evidence="5">The sequence shown here is derived from an EMBL/GenBank/DDBJ whole genome shotgun (WGS) entry which is preliminary data.</text>
</comment>
<name>A0A0P6VIX7_9HYPH</name>
<reference evidence="5 6" key="2">
    <citation type="submission" date="2015-10" db="EMBL/GenBank/DDBJ databases">
        <title>Draft Genome Sequence of Prosthecomicrobium hirschii ATCC 27832.</title>
        <authorList>
            <person name="Daniel J."/>
            <person name="Givan S.A."/>
            <person name="Brun Y.V."/>
            <person name="Brown P.J."/>
        </authorList>
    </citation>
    <scope>NUCLEOTIDE SEQUENCE [LARGE SCALE GENOMIC DNA]</scope>
    <source>
        <strain evidence="5 6">16</strain>
    </source>
</reference>
<evidence type="ECO:0000256" key="1">
    <source>
        <dbReference type="ARBA" id="ARBA00012528"/>
    </source>
</evidence>
<dbReference type="InterPro" id="IPR050469">
    <property type="entry name" value="Diguanylate_Cyclase"/>
</dbReference>
<dbReference type="PROSITE" id="PS50887">
    <property type="entry name" value="GGDEF"/>
    <property type="match status" value="1"/>
</dbReference>
<comment type="catalytic activity">
    <reaction evidence="2">
        <text>2 GTP = 3',3'-c-di-GMP + 2 diphosphate</text>
        <dbReference type="Rhea" id="RHEA:24898"/>
        <dbReference type="ChEBI" id="CHEBI:33019"/>
        <dbReference type="ChEBI" id="CHEBI:37565"/>
        <dbReference type="ChEBI" id="CHEBI:58805"/>
        <dbReference type="EC" id="2.7.7.65"/>
    </reaction>
</comment>
<dbReference type="EC" id="2.7.7.65" evidence="1"/>
<dbReference type="InterPro" id="IPR029787">
    <property type="entry name" value="Nucleotide_cyclase"/>
</dbReference>
<evidence type="ECO:0000313" key="5">
    <source>
        <dbReference type="EMBL" id="KPL52039.1"/>
    </source>
</evidence>
<protein>
    <recommendedName>
        <fullName evidence="1">diguanylate cyclase</fullName>
        <ecNumber evidence="1">2.7.7.65</ecNumber>
    </recommendedName>
</protein>
<feature type="transmembrane region" description="Helical" evidence="3">
    <location>
        <begin position="20"/>
        <end position="43"/>
    </location>
</feature>
<dbReference type="AlphaFoldDB" id="A0A0P6VIX7"/>
<sequence length="310" mass="34030">MSEFTLYRLLDRVFPRSYNLKLFLVAFIGTHLPLLATLAFFTFDEQAGKDTVSIVVVLLAATLIGTAITLTGLHFVLKPIETATEALKSYEAERTVRSLPVDHDDQAGQLLKSVHTLMQTVELLLHRQERAAVIDPLTGLANRRGFRECLDRLERQLKPTATVALFVIDIDRFKSVNDTHGHVVGDLVLADVGRILADHVRDAEIAARHGGEEFVIFLPDAAPDYALARAERLLAAIEGHEFEACPHLRVTASAGIAVMPAASLDIDDLFDRADRALYRAKRSGRNKVVAAHAASDDLINPEDGVIWAAG</sequence>
<dbReference type="RefSeq" id="WP_054358202.1">
    <property type="nucleotide sequence ID" value="NZ_LJYW01000001.1"/>
</dbReference>
<gene>
    <name evidence="5" type="ORF">ABB55_07195</name>
</gene>
<dbReference type="Proteomes" id="UP000048984">
    <property type="component" value="Unassembled WGS sequence"/>
</dbReference>
<keyword evidence="3" id="KW-0812">Transmembrane</keyword>
<organism evidence="5 6">
    <name type="scientific">Prosthecodimorpha hirschii</name>
    <dbReference type="NCBI Taxonomy" id="665126"/>
    <lineage>
        <taxon>Bacteria</taxon>
        <taxon>Pseudomonadati</taxon>
        <taxon>Pseudomonadota</taxon>
        <taxon>Alphaproteobacteria</taxon>
        <taxon>Hyphomicrobiales</taxon>
        <taxon>Ancalomicrobiaceae</taxon>
        <taxon>Prosthecodimorpha</taxon>
    </lineage>
</organism>
<dbReference type="FunFam" id="3.30.70.270:FF:000001">
    <property type="entry name" value="Diguanylate cyclase domain protein"/>
    <property type="match status" value="1"/>
</dbReference>
<evidence type="ECO:0000256" key="3">
    <source>
        <dbReference type="SAM" id="Phobius"/>
    </source>
</evidence>
<keyword evidence="6" id="KW-1185">Reference proteome</keyword>
<dbReference type="Pfam" id="PF00990">
    <property type="entry name" value="GGDEF"/>
    <property type="match status" value="1"/>
</dbReference>
<feature type="transmembrane region" description="Helical" evidence="3">
    <location>
        <begin position="55"/>
        <end position="77"/>
    </location>
</feature>
<dbReference type="EMBL" id="LJYW01000001">
    <property type="protein sequence ID" value="KPL52039.1"/>
    <property type="molecule type" value="Genomic_DNA"/>
</dbReference>
<dbReference type="CDD" id="cd01949">
    <property type="entry name" value="GGDEF"/>
    <property type="match status" value="1"/>
</dbReference>
<reference evidence="5 6" key="1">
    <citation type="submission" date="2015-09" db="EMBL/GenBank/DDBJ databases">
        <authorList>
            <person name="Jackson K.R."/>
            <person name="Lunt B.L."/>
            <person name="Fisher J.N.B."/>
            <person name="Gardner A.V."/>
            <person name="Bailey M.E."/>
            <person name="Deus L.M."/>
            <person name="Earl A.S."/>
            <person name="Gibby P.D."/>
            <person name="Hartmann K.A."/>
            <person name="Liu J.E."/>
            <person name="Manci A.M."/>
            <person name="Nielsen D.A."/>
            <person name="Solomon M.B."/>
            <person name="Breakwell D.P."/>
            <person name="Burnett S.H."/>
            <person name="Grose J.H."/>
        </authorList>
    </citation>
    <scope>NUCLEOTIDE SEQUENCE [LARGE SCALE GENOMIC DNA]</scope>
    <source>
        <strain evidence="5 6">16</strain>
    </source>
</reference>
<evidence type="ECO:0000259" key="4">
    <source>
        <dbReference type="PROSITE" id="PS50887"/>
    </source>
</evidence>
<dbReference type="PANTHER" id="PTHR45138">
    <property type="entry name" value="REGULATORY COMPONENTS OF SENSORY TRANSDUCTION SYSTEM"/>
    <property type="match status" value="1"/>
</dbReference>
<dbReference type="STRING" id="665126.ABB55_07195"/>
<evidence type="ECO:0000313" key="6">
    <source>
        <dbReference type="Proteomes" id="UP000048984"/>
    </source>
</evidence>
<dbReference type="GO" id="GO:0052621">
    <property type="term" value="F:diguanylate cyclase activity"/>
    <property type="evidence" value="ECO:0007669"/>
    <property type="project" value="UniProtKB-EC"/>
</dbReference>
<proteinExistence type="predicted"/>
<accession>A0A0P6VIX7</accession>
<evidence type="ECO:0000256" key="2">
    <source>
        <dbReference type="ARBA" id="ARBA00034247"/>
    </source>
</evidence>
<dbReference type="PANTHER" id="PTHR45138:SF9">
    <property type="entry name" value="DIGUANYLATE CYCLASE DGCM-RELATED"/>
    <property type="match status" value="1"/>
</dbReference>
<dbReference type="GO" id="GO:0043709">
    <property type="term" value="P:cell adhesion involved in single-species biofilm formation"/>
    <property type="evidence" value="ECO:0007669"/>
    <property type="project" value="TreeGrafter"/>
</dbReference>
<dbReference type="InterPro" id="IPR000160">
    <property type="entry name" value="GGDEF_dom"/>
</dbReference>
<dbReference type="InterPro" id="IPR043128">
    <property type="entry name" value="Rev_trsase/Diguanyl_cyclase"/>
</dbReference>
<keyword evidence="3" id="KW-0472">Membrane</keyword>
<dbReference type="SMART" id="SM00267">
    <property type="entry name" value="GGDEF"/>
    <property type="match status" value="1"/>
</dbReference>
<feature type="domain" description="GGDEF" evidence="4">
    <location>
        <begin position="161"/>
        <end position="293"/>
    </location>
</feature>
<dbReference type="NCBIfam" id="TIGR00254">
    <property type="entry name" value="GGDEF"/>
    <property type="match status" value="1"/>
</dbReference>
<dbReference type="GO" id="GO:0005886">
    <property type="term" value="C:plasma membrane"/>
    <property type="evidence" value="ECO:0007669"/>
    <property type="project" value="TreeGrafter"/>
</dbReference>
<keyword evidence="3" id="KW-1133">Transmembrane helix</keyword>
<dbReference type="SUPFAM" id="SSF55073">
    <property type="entry name" value="Nucleotide cyclase"/>
    <property type="match status" value="1"/>
</dbReference>
<dbReference type="GO" id="GO:1902201">
    <property type="term" value="P:negative regulation of bacterial-type flagellum-dependent cell motility"/>
    <property type="evidence" value="ECO:0007669"/>
    <property type="project" value="TreeGrafter"/>
</dbReference>
<dbReference type="Gene3D" id="3.30.70.270">
    <property type="match status" value="1"/>
</dbReference>